<dbReference type="Proteomes" id="UP001308005">
    <property type="component" value="Unassembled WGS sequence"/>
</dbReference>
<keyword evidence="2" id="KW-1185">Reference proteome</keyword>
<comment type="caution">
    <text evidence="1">The sequence shown here is derived from an EMBL/GenBank/DDBJ whole genome shotgun (WGS) entry which is preliminary data.</text>
</comment>
<proteinExistence type="predicted"/>
<evidence type="ECO:0000313" key="1">
    <source>
        <dbReference type="EMBL" id="MEB4590287.1"/>
    </source>
</evidence>
<dbReference type="RefSeq" id="WP_324693564.1">
    <property type="nucleotide sequence ID" value="NZ_JAYMYJ010000042.1"/>
</dbReference>
<dbReference type="PANTHER" id="PTHR42958">
    <property type="entry name" value="HYDROGENASE-2 LARGE CHAIN"/>
    <property type="match status" value="1"/>
</dbReference>
<name>A0ABU6CW24_9GAMM</name>
<protein>
    <submittedName>
        <fullName evidence="1">Nickel-dependent hydrogenase large subunit</fullName>
    </submittedName>
</protein>
<accession>A0ABU6CW24</accession>
<gene>
    <name evidence="1" type="ORF">VSS37_04795</name>
</gene>
<dbReference type="Pfam" id="PF00374">
    <property type="entry name" value="NiFeSe_Hases"/>
    <property type="match status" value="1"/>
</dbReference>
<dbReference type="InterPro" id="IPR050867">
    <property type="entry name" value="NiFe/NiFeSe_hydrgnase_LSU"/>
</dbReference>
<dbReference type="PANTHER" id="PTHR42958:SF4">
    <property type="entry name" value="HYDROGENASE EXPRESSION_FORMATION PROTEIN HUPK"/>
    <property type="match status" value="1"/>
</dbReference>
<dbReference type="Gene3D" id="1.10.645.10">
    <property type="entry name" value="Cytochrome-c3 Hydrogenase, chain B"/>
    <property type="match status" value="2"/>
</dbReference>
<reference evidence="1 2" key="2">
    <citation type="submission" date="2024-01" db="EMBL/GenBank/DDBJ databases">
        <authorList>
            <person name="Xie X."/>
        </authorList>
    </citation>
    <scope>NUCLEOTIDE SEQUENCE [LARGE SCALE GENOMIC DNA]</scope>
    <source>
        <strain evidence="1">SCUT-1</strain>
    </source>
</reference>
<organism evidence="1 2">
    <name type="scientific">Candidatus Thiothrix phosphatis</name>
    <dbReference type="NCBI Taxonomy" id="3112415"/>
    <lineage>
        <taxon>Bacteria</taxon>
        <taxon>Pseudomonadati</taxon>
        <taxon>Pseudomonadota</taxon>
        <taxon>Gammaproteobacteria</taxon>
        <taxon>Thiotrichales</taxon>
        <taxon>Thiotrichaceae</taxon>
        <taxon>Thiothrix</taxon>
    </lineage>
</organism>
<evidence type="ECO:0000313" key="2">
    <source>
        <dbReference type="Proteomes" id="UP001308005"/>
    </source>
</evidence>
<dbReference type="SUPFAM" id="SSF56762">
    <property type="entry name" value="HydB/Nqo4-like"/>
    <property type="match status" value="1"/>
</dbReference>
<dbReference type="InterPro" id="IPR001501">
    <property type="entry name" value="Ni-dep_hyd_lsu"/>
</dbReference>
<reference evidence="2" key="1">
    <citation type="submission" date="2023-07" db="EMBL/GenBank/DDBJ databases">
        <title>The carbon used by Thiothrix.</title>
        <authorList>
            <person name="Chen L."/>
        </authorList>
    </citation>
    <scope>NUCLEOTIDE SEQUENCE [LARGE SCALE GENOMIC DNA]</scope>
</reference>
<dbReference type="EMBL" id="JAYMYJ010000042">
    <property type="protein sequence ID" value="MEB4590287.1"/>
    <property type="molecule type" value="Genomic_DNA"/>
</dbReference>
<sequence length="363" mass="40823">MTPEQLTGQLHIRLHWRQGKVTAVNIRSSRLRLTPHFFTGKPVAAAPELVGMLFTLCGTAQEVASARACEQASGQVPSPATELQRAFQVRTETLFEHLLRLCQDWPAVLGCEPMAATELQSLFKLKRELLRTETPEAVADEIRQWCESRLLGLPIQRWLDYCARGDAKKLSIRGKIGNLMSRLCRYDWEPVGKIALRPLPEFAIRWWEEKLTSTGAECFCAEPDVGGLPCETSSLTRQWENPALRVWRERYGSGLMTRLMARVLDTLACLEDAGPKGTAGKGIAILHTARGLLVHRVTQQNGLIQTYQIVAPTEWNFHPHGSLHHMLNSLFARTEEELRAQARTLITALDPCVDYQLEIIPDA</sequence>
<dbReference type="InterPro" id="IPR029014">
    <property type="entry name" value="NiFe-Hase_large"/>
</dbReference>